<organism evidence="9 10">
    <name type="scientific">Glaciecola siphonariae</name>
    <dbReference type="NCBI Taxonomy" id="521012"/>
    <lineage>
        <taxon>Bacteria</taxon>
        <taxon>Pseudomonadati</taxon>
        <taxon>Pseudomonadota</taxon>
        <taxon>Gammaproteobacteria</taxon>
        <taxon>Alteromonadales</taxon>
        <taxon>Alteromonadaceae</taxon>
        <taxon>Glaciecola</taxon>
    </lineage>
</organism>
<keyword evidence="4" id="KW-0547">Nucleotide-binding</keyword>
<sequence>MNSTQQTRHCILVSLGSNINKEENTALGLNQMFRCFGELSLSKVYESQSVGFSGDNFYNLVAMAHTTLGVDEVCLALKDIEQNCGRQRQAEKFSPRTLDLDLLTFDDKVCETPIILPRPEIEYNAFVLQPMADIVPDHIHPVTKKSYAQMWQDYDKTSQRLWPVEYAWSAP</sequence>
<keyword evidence="7" id="KW-0289">Folate biosynthesis</keyword>
<feature type="domain" description="7,8-dihydro-6-hydroxymethylpterin-pyrophosphokinase" evidence="8">
    <location>
        <begin position="13"/>
        <end position="136"/>
    </location>
</feature>
<evidence type="ECO:0000313" key="10">
    <source>
        <dbReference type="Proteomes" id="UP001595897"/>
    </source>
</evidence>
<reference evidence="10" key="1">
    <citation type="journal article" date="2019" name="Int. J. Syst. Evol. Microbiol.">
        <title>The Global Catalogue of Microorganisms (GCM) 10K type strain sequencing project: providing services to taxonomists for standard genome sequencing and annotation.</title>
        <authorList>
            <consortium name="The Broad Institute Genomics Platform"/>
            <consortium name="The Broad Institute Genome Sequencing Center for Infectious Disease"/>
            <person name="Wu L."/>
            <person name="Ma J."/>
        </authorList>
    </citation>
    <scope>NUCLEOTIDE SEQUENCE [LARGE SCALE GENOMIC DNA]</scope>
    <source>
        <strain evidence="10">KACC 12507</strain>
    </source>
</reference>
<evidence type="ECO:0000256" key="4">
    <source>
        <dbReference type="ARBA" id="ARBA00022741"/>
    </source>
</evidence>
<name>A0ABV9LV77_9ALTE</name>
<dbReference type="Gene3D" id="3.30.70.560">
    <property type="entry name" value="7,8-Dihydro-6-hydroxymethylpterin-pyrophosphokinase HPPK"/>
    <property type="match status" value="1"/>
</dbReference>
<keyword evidence="10" id="KW-1185">Reference proteome</keyword>
<evidence type="ECO:0000256" key="1">
    <source>
        <dbReference type="ARBA" id="ARBA00005051"/>
    </source>
</evidence>
<comment type="caution">
    <text evidence="9">The sequence shown here is derived from an EMBL/GenBank/DDBJ whole genome shotgun (WGS) entry which is preliminary data.</text>
</comment>
<dbReference type="SUPFAM" id="SSF55083">
    <property type="entry name" value="6-hydroxymethyl-7,8-dihydropterin pyrophosphokinase, HPPK"/>
    <property type="match status" value="1"/>
</dbReference>
<evidence type="ECO:0000256" key="2">
    <source>
        <dbReference type="ARBA" id="ARBA00013253"/>
    </source>
</evidence>
<accession>A0ABV9LV77</accession>
<dbReference type="GO" id="GO:0003848">
    <property type="term" value="F:2-amino-4-hydroxy-6-hydroxymethyldihydropteridine diphosphokinase activity"/>
    <property type="evidence" value="ECO:0007669"/>
    <property type="project" value="UniProtKB-EC"/>
</dbReference>
<evidence type="ECO:0000256" key="3">
    <source>
        <dbReference type="ARBA" id="ARBA00022679"/>
    </source>
</evidence>
<dbReference type="Proteomes" id="UP001595897">
    <property type="component" value="Unassembled WGS sequence"/>
</dbReference>
<dbReference type="NCBIfam" id="TIGR01498">
    <property type="entry name" value="folK"/>
    <property type="match status" value="1"/>
</dbReference>
<evidence type="ECO:0000256" key="7">
    <source>
        <dbReference type="ARBA" id="ARBA00022909"/>
    </source>
</evidence>
<dbReference type="InterPro" id="IPR000550">
    <property type="entry name" value="Hppk"/>
</dbReference>
<proteinExistence type="predicted"/>
<gene>
    <name evidence="9" type="primary">folK</name>
    <name evidence="9" type="ORF">ACFO4O_09625</name>
</gene>
<evidence type="ECO:0000256" key="6">
    <source>
        <dbReference type="ARBA" id="ARBA00022840"/>
    </source>
</evidence>
<dbReference type="PANTHER" id="PTHR43071:SF2">
    <property type="entry name" value="2-AMINO-4-HYDROXY-6-HYDROXYMETHYLDIHYDROPTERIDINE PYROPHOSPHOKINASE"/>
    <property type="match status" value="1"/>
</dbReference>
<evidence type="ECO:0000256" key="5">
    <source>
        <dbReference type="ARBA" id="ARBA00022777"/>
    </source>
</evidence>
<evidence type="ECO:0000259" key="8">
    <source>
        <dbReference type="Pfam" id="PF01288"/>
    </source>
</evidence>
<keyword evidence="6" id="KW-0067">ATP-binding</keyword>
<keyword evidence="3 9" id="KW-0808">Transferase</keyword>
<evidence type="ECO:0000313" key="9">
    <source>
        <dbReference type="EMBL" id="MFC4700416.1"/>
    </source>
</evidence>
<protein>
    <recommendedName>
        <fullName evidence="2">2-amino-4-hydroxy-6-hydroxymethyldihydropteridine diphosphokinase</fullName>
        <ecNumber evidence="2">2.7.6.3</ecNumber>
    </recommendedName>
</protein>
<comment type="pathway">
    <text evidence="1">Cofactor biosynthesis; tetrahydrofolate biosynthesis; 2-amino-4-hydroxy-6-hydroxymethyl-7,8-dihydropteridine diphosphate from 7,8-dihydroneopterin triphosphate: step 4/4.</text>
</comment>
<dbReference type="RefSeq" id="WP_382407812.1">
    <property type="nucleotide sequence ID" value="NZ_JBHSGU010000002.1"/>
</dbReference>
<dbReference type="InterPro" id="IPR035907">
    <property type="entry name" value="Hppk_sf"/>
</dbReference>
<dbReference type="EMBL" id="JBHSGU010000002">
    <property type="protein sequence ID" value="MFC4700416.1"/>
    <property type="molecule type" value="Genomic_DNA"/>
</dbReference>
<dbReference type="PANTHER" id="PTHR43071">
    <property type="entry name" value="2-AMINO-4-HYDROXY-6-HYDROXYMETHYLDIHYDROPTERIDINE PYROPHOSPHOKINASE"/>
    <property type="match status" value="1"/>
</dbReference>
<keyword evidence="5" id="KW-0418">Kinase</keyword>
<dbReference type="Pfam" id="PF01288">
    <property type="entry name" value="HPPK"/>
    <property type="match status" value="1"/>
</dbReference>
<dbReference type="EC" id="2.7.6.3" evidence="2"/>